<name>A0A9D1L8H5_9FIRM</name>
<dbReference type="SMART" id="SM00460">
    <property type="entry name" value="TGc"/>
    <property type="match status" value="1"/>
</dbReference>
<dbReference type="InterPro" id="IPR002931">
    <property type="entry name" value="Transglutaminase-like"/>
</dbReference>
<dbReference type="Proteomes" id="UP000824091">
    <property type="component" value="Unassembled WGS sequence"/>
</dbReference>
<comment type="caution">
    <text evidence="2">The sequence shown here is derived from an EMBL/GenBank/DDBJ whole genome shotgun (WGS) entry which is preliminary data.</text>
</comment>
<proteinExistence type="predicted"/>
<evidence type="ECO:0000313" key="2">
    <source>
        <dbReference type="EMBL" id="HIU27187.1"/>
    </source>
</evidence>
<evidence type="ECO:0000313" key="3">
    <source>
        <dbReference type="Proteomes" id="UP000824091"/>
    </source>
</evidence>
<dbReference type="PANTHER" id="PTHR38339">
    <property type="entry name" value="TRANSGLUTAMINASE DOMAIN PROTEIN"/>
    <property type="match status" value="1"/>
</dbReference>
<evidence type="ECO:0000259" key="1">
    <source>
        <dbReference type="SMART" id="SM00460"/>
    </source>
</evidence>
<reference evidence="2" key="1">
    <citation type="submission" date="2020-10" db="EMBL/GenBank/DDBJ databases">
        <authorList>
            <person name="Gilroy R."/>
        </authorList>
    </citation>
    <scope>NUCLEOTIDE SEQUENCE</scope>
    <source>
        <strain evidence="2">11300</strain>
    </source>
</reference>
<accession>A0A9D1L8H5</accession>
<dbReference type="Pfam" id="PF01841">
    <property type="entry name" value="Transglut_core"/>
    <property type="match status" value="1"/>
</dbReference>
<dbReference type="PANTHER" id="PTHR38339:SF1">
    <property type="entry name" value="TRANSGLUTAMINASE-LIKE DOMAIN-CONTAINING PROTEIN"/>
    <property type="match status" value="1"/>
</dbReference>
<protein>
    <submittedName>
        <fullName evidence="2">Transglutaminase domain-containing protein</fullName>
    </submittedName>
</protein>
<dbReference type="EMBL" id="DVMO01000035">
    <property type="protein sequence ID" value="HIU27187.1"/>
    <property type="molecule type" value="Genomic_DNA"/>
</dbReference>
<feature type="domain" description="Transglutaminase-like" evidence="1">
    <location>
        <begin position="322"/>
        <end position="383"/>
    </location>
</feature>
<dbReference type="Gene3D" id="3.10.620.30">
    <property type="match status" value="1"/>
</dbReference>
<sequence>MRYEDLKYLSFPLPEAIVKEKWSGHFDVVRQDINRLLSEDGVLPSLKTRLELELNSLDHIQSRYTISKDKALELLRQRIPEITPADLEQLRREDKADWMYLNGEIRYINNFHKTLFKVYPGVLEEMAHKKGVIFKEDDPASSEREIISRVKDKDLMKAHIHIRHSLRLKDHAVRPGQKLHVHLPFPVERGSISGLRLIDASPELQKLPRRDSMQPTAYFEGTAFIGQEFYIEYEFDNSIIYRNMAEAAAQEGHMVNEDGQWLAEKPPHICFTPYLRAVCSQIVGREKDPLRIARKIYDHITTSVDYRFVRDYYSIDNISEYCAVNRKGDCGVQALLFITLCRMAGIPARWQSGLDAKPEDVGEHDWAMFFVPGYGWRYADLSYGGAAFARGDKAGWDFFFGNVDPLRIPVNDDFQAGFEVPKKHWRADPYDNQGGEAEYDDRGLTAGEYIYDLEPVSITF</sequence>
<dbReference type="AlphaFoldDB" id="A0A9D1L8H5"/>
<organism evidence="2 3">
    <name type="scientific">Candidatus Fimisoma avicola</name>
    <dbReference type="NCBI Taxonomy" id="2840826"/>
    <lineage>
        <taxon>Bacteria</taxon>
        <taxon>Bacillati</taxon>
        <taxon>Bacillota</taxon>
        <taxon>Clostridia</taxon>
        <taxon>Eubacteriales</taxon>
        <taxon>Candidatus Fimisoma</taxon>
    </lineage>
</organism>
<dbReference type="InterPro" id="IPR038765">
    <property type="entry name" value="Papain-like_cys_pep_sf"/>
</dbReference>
<gene>
    <name evidence="2" type="ORF">IAD16_02245</name>
</gene>
<dbReference type="SUPFAM" id="SSF54001">
    <property type="entry name" value="Cysteine proteinases"/>
    <property type="match status" value="1"/>
</dbReference>
<reference evidence="2" key="2">
    <citation type="journal article" date="2021" name="PeerJ">
        <title>Extensive microbial diversity within the chicken gut microbiome revealed by metagenomics and culture.</title>
        <authorList>
            <person name="Gilroy R."/>
            <person name="Ravi A."/>
            <person name="Getino M."/>
            <person name="Pursley I."/>
            <person name="Horton D.L."/>
            <person name="Alikhan N.F."/>
            <person name="Baker D."/>
            <person name="Gharbi K."/>
            <person name="Hall N."/>
            <person name="Watson M."/>
            <person name="Adriaenssens E.M."/>
            <person name="Foster-Nyarko E."/>
            <person name="Jarju S."/>
            <person name="Secka A."/>
            <person name="Antonio M."/>
            <person name="Oren A."/>
            <person name="Chaudhuri R.R."/>
            <person name="La Ragione R."/>
            <person name="Hildebrand F."/>
            <person name="Pallen M.J."/>
        </authorList>
    </citation>
    <scope>NUCLEOTIDE SEQUENCE</scope>
    <source>
        <strain evidence="2">11300</strain>
    </source>
</reference>